<dbReference type="Gene3D" id="2.60.40.2700">
    <property type="match status" value="2"/>
</dbReference>
<dbReference type="InterPro" id="IPR013320">
    <property type="entry name" value="ConA-like_dom_sf"/>
</dbReference>
<accession>A0ABU2ZYK5</accession>
<dbReference type="SUPFAM" id="SSF49899">
    <property type="entry name" value="Concanavalin A-like lectins/glucanases"/>
    <property type="match status" value="2"/>
</dbReference>
<keyword evidence="3" id="KW-1185">Reference proteome</keyword>
<name>A0ABU2ZYK5_9GAMM</name>
<dbReference type="PROSITE" id="PS51257">
    <property type="entry name" value="PROKAR_LIPOPROTEIN"/>
    <property type="match status" value="1"/>
</dbReference>
<keyword evidence="1" id="KW-0732">Signal</keyword>
<evidence type="ECO:0000313" key="3">
    <source>
        <dbReference type="Proteomes" id="UP001266357"/>
    </source>
</evidence>
<reference evidence="2 3" key="1">
    <citation type="submission" date="2023-09" db="EMBL/GenBank/DDBJ databases">
        <authorList>
            <person name="Rey-Velasco X."/>
        </authorList>
    </citation>
    <scope>NUCLEOTIDE SEQUENCE [LARGE SCALE GENOMIC DNA]</scope>
    <source>
        <strain evidence="2 3">W431</strain>
    </source>
</reference>
<dbReference type="Gene3D" id="2.60.120.200">
    <property type="match status" value="2"/>
</dbReference>
<sequence>MKTKLLMSLPILLALSACDNDFEGNKEGNSIGSISISGDTIVGSSLSANLVDTNGYDAAAVTYSWMANDVVISGATSSSYTLVDADAATKITVSASYTDDDGYDEVAKSNPSSTVEFPAVNTEGTVAISGDAVVDGELKATITDPNGTGATPVAYTWMVDGSDIADSNASTYTLTAAELGSIITVSVVYTDNDGFDEMATSEGVGPVTDEIIVPPAVEITKVASITDSMTDDAGELRYKDSMLEQGKLTVSFNKTLDDGKDAYIGLYGSSTSTNNAVIDLRIQNGVFQIRNNEDAILSEVTYTLDEWHDVEMTWDSSSTTEVTTLTLTIDGVMYGPFLSSTKEGPDLTTDGVSTVIFKLGDNGGLTDASFLVDDFKLYSDTAGTTEVFSDDFEGYAVGDSLDTDNGASPYNSSTAEAVVAEAERLVEEEPEEPAEPNFNVASITDTMTDDAGELRYKDSMLEQGKLTVSFNKTMDDGKDAYIGLYGSSTSTNNAVIDLRIQNGVFQIRNNEDAILSEVTYTLGEWHDVEMTWDSSSTTEVTSLTLTIDDVMYGPFLSATKEGPDLTTDGVSTVIFKIGDNGGVTDAAFLVDDFKLYSDIEGTTEVFADDFESYTVGDSLDTDNPDSPYNSSTAEAVVADRL</sequence>
<proteinExistence type="predicted"/>
<dbReference type="Proteomes" id="UP001266357">
    <property type="component" value="Unassembled WGS sequence"/>
</dbReference>
<comment type="caution">
    <text evidence="2">The sequence shown here is derived from an EMBL/GenBank/DDBJ whole genome shotgun (WGS) entry which is preliminary data.</text>
</comment>
<evidence type="ECO:0000256" key="1">
    <source>
        <dbReference type="SAM" id="SignalP"/>
    </source>
</evidence>
<feature type="signal peptide" evidence="1">
    <location>
        <begin position="1"/>
        <end position="19"/>
    </location>
</feature>
<dbReference type="RefSeq" id="WP_311577561.1">
    <property type="nucleotide sequence ID" value="NZ_JAVRIF010000002.1"/>
</dbReference>
<evidence type="ECO:0008006" key="4">
    <source>
        <dbReference type="Google" id="ProtNLM"/>
    </source>
</evidence>
<feature type="chain" id="PRO_5047140295" description="Ig-like domain-containing protein" evidence="1">
    <location>
        <begin position="20"/>
        <end position="641"/>
    </location>
</feature>
<protein>
    <recommendedName>
        <fullName evidence="4">Ig-like domain-containing protein</fullName>
    </recommendedName>
</protein>
<organism evidence="2 3">
    <name type="scientific">Thalassotalea castellviae</name>
    <dbReference type="NCBI Taxonomy" id="3075612"/>
    <lineage>
        <taxon>Bacteria</taxon>
        <taxon>Pseudomonadati</taxon>
        <taxon>Pseudomonadota</taxon>
        <taxon>Gammaproteobacteria</taxon>
        <taxon>Alteromonadales</taxon>
        <taxon>Colwelliaceae</taxon>
        <taxon>Thalassotalea</taxon>
    </lineage>
</organism>
<gene>
    <name evidence="2" type="ORF">RM573_03870</name>
</gene>
<dbReference type="EMBL" id="JAVRIF010000002">
    <property type="protein sequence ID" value="MDT0602718.1"/>
    <property type="molecule type" value="Genomic_DNA"/>
</dbReference>
<evidence type="ECO:0000313" key="2">
    <source>
        <dbReference type="EMBL" id="MDT0602718.1"/>
    </source>
</evidence>